<dbReference type="Proteomes" id="UP000325313">
    <property type="component" value="Unassembled WGS sequence"/>
</dbReference>
<feature type="region of interest" description="Disordered" evidence="1">
    <location>
        <begin position="40"/>
        <end position="85"/>
    </location>
</feature>
<organism evidence="2 3">
    <name type="scientific">Puccinia graminis f. sp. tritici</name>
    <dbReference type="NCBI Taxonomy" id="56615"/>
    <lineage>
        <taxon>Eukaryota</taxon>
        <taxon>Fungi</taxon>
        <taxon>Dikarya</taxon>
        <taxon>Basidiomycota</taxon>
        <taxon>Pucciniomycotina</taxon>
        <taxon>Pucciniomycetes</taxon>
        <taxon>Pucciniales</taxon>
        <taxon>Pucciniaceae</taxon>
        <taxon>Puccinia</taxon>
    </lineage>
</organism>
<evidence type="ECO:0000313" key="3">
    <source>
        <dbReference type="Proteomes" id="UP000325313"/>
    </source>
</evidence>
<name>A0A5B0N9A6_PUCGR</name>
<evidence type="ECO:0000313" key="2">
    <source>
        <dbReference type="EMBL" id="KAA1084994.1"/>
    </source>
</evidence>
<gene>
    <name evidence="2" type="ORF">PGTUg99_006226</name>
</gene>
<dbReference type="AlphaFoldDB" id="A0A5B0N9A6"/>
<reference evidence="2 3" key="1">
    <citation type="submission" date="2019-05" db="EMBL/GenBank/DDBJ databases">
        <title>Emergence of the Ug99 lineage of the wheat stem rust pathogen through somatic hybridization.</title>
        <authorList>
            <person name="Li F."/>
            <person name="Upadhyaya N.M."/>
            <person name="Sperschneider J."/>
            <person name="Matny O."/>
            <person name="Nguyen-Phuc H."/>
            <person name="Mago R."/>
            <person name="Raley C."/>
            <person name="Miller M.E."/>
            <person name="Silverstein K.A.T."/>
            <person name="Henningsen E."/>
            <person name="Hirsch C.D."/>
            <person name="Visser B."/>
            <person name="Pretorius Z.A."/>
            <person name="Steffenson B.J."/>
            <person name="Schwessinger B."/>
            <person name="Dodds P.N."/>
            <person name="Figueroa M."/>
        </authorList>
    </citation>
    <scope>NUCLEOTIDE SEQUENCE [LARGE SCALE GENOMIC DNA]</scope>
    <source>
        <strain evidence="2 3">Ug99</strain>
    </source>
</reference>
<accession>A0A5B0N9A6</accession>
<protein>
    <submittedName>
        <fullName evidence="2">Uncharacterized protein</fullName>
    </submittedName>
</protein>
<proteinExistence type="predicted"/>
<sequence length="85" mass="8990">MDFHKFTAQDPRGEEGDVAGLSRFAVAGLSPPVSLTIERSCATRPPHTVKHTARASSSLSHGGPSDPRKSTTRSLSSLLLESTTT</sequence>
<evidence type="ECO:0000256" key="1">
    <source>
        <dbReference type="SAM" id="MobiDB-lite"/>
    </source>
</evidence>
<dbReference type="EMBL" id="VDEP01000421">
    <property type="protein sequence ID" value="KAA1084994.1"/>
    <property type="molecule type" value="Genomic_DNA"/>
</dbReference>
<feature type="compositionally biased region" description="Low complexity" evidence="1">
    <location>
        <begin position="72"/>
        <end position="85"/>
    </location>
</feature>
<comment type="caution">
    <text evidence="2">The sequence shown here is derived from an EMBL/GenBank/DDBJ whole genome shotgun (WGS) entry which is preliminary data.</text>
</comment>